<feature type="transmembrane region" description="Helical" evidence="1">
    <location>
        <begin position="95"/>
        <end position="118"/>
    </location>
</feature>
<dbReference type="EMBL" id="JAWRVG010000018">
    <property type="protein sequence ID" value="KAK4073427.1"/>
    <property type="molecule type" value="Genomic_DNA"/>
</dbReference>
<reference evidence="2" key="1">
    <citation type="submission" date="2023-11" db="EMBL/GenBank/DDBJ databases">
        <title>The genome sequences of three competitors of mushroom-forming fungi.</title>
        <authorList>
            <person name="Beijen E."/>
            <person name="Ohm R.A."/>
        </authorList>
    </citation>
    <scope>NUCLEOTIDE SEQUENCE</scope>
    <source>
        <strain evidence="2">CBS 100526</strain>
    </source>
</reference>
<evidence type="ECO:0000256" key="1">
    <source>
        <dbReference type="SAM" id="Phobius"/>
    </source>
</evidence>
<evidence type="ECO:0000313" key="3">
    <source>
        <dbReference type="Proteomes" id="UP001273209"/>
    </source>
</evidence>
<protein>
    <submittedName>
        <fullName evidence="2">Uncharacterized protein</fullName>
    </submittedName>
</protein>
<name>A0AAE1IEI2_9HYPO</name>
<accession>A0AAE1IEI2</accession>
<dbReference type="PANTHER" id="PTHR42069:SF1">
    <property type="entry name" value="MARVEL DOMAIN-CONTAINING PROTEIN"/>
    <property type="match status" value="1"/>
</dbReference>
<keyword evidence="1" id="KW-0472">Membrane</keyword>
<keyword evidence="1" id="KW-1133">Transmembrane helix</keyword>
<proteinExistence type="predicted"/>
<keyword evidence="1" id="KW-0812">Transmembrane</keyword>
<feature type="transmembrane region" description="Helical" evidence="1">
    <location>
        <begin position="51"/>
        <end position="75"/>
    </location>
</feature>
<dbReference type="AlphaFoldDB" id="A0AAE1IEI2"/>
<dbReference type="RefSeq" id="XP_062755727.1">
    <property type="nucleotide sequence ID" value="XM_062899747.1"/>
</dbReference>
<dbReference type="Proteomes" id="UP001273209">
    <property type="component" value="Unassembled WGS sequence"/>
</dbReference>
<gene>
    <name evidence="2" type="ORF">Triagg1_5253</name>
</gene>
<evidence type="ECO:0000313" key="2">
    <source>
        <dbReference type="EMBL" id="KAK4073427.1"/>
    </source>
</evidence>
<feature type="transmembrane region" description="Helical" evidence="1">
    <location>
        <begin position="139"/>
        <end position="159"/>
    </location>
</feature>
<organism evidence="2 3">
    <name type="scientific">Trichoderma aggressivum f. europaeum</name>
    <dbReference type="NCBI Taxonomy" id="173218"/>
    <lineage>
        <taxon>Eukaryota</taxon>
        <taxon>Fungi</taxon>
        <taxon>Dikarya</taxon>
        <taxon>Ascomycota</taxon>
        <taxon>Pezizomycotina</taxon>
        <taxon>Sordariomycetes</taxon>
        <taxon>Hypocreomycetidae</taxon>
        <taxon>Hypocreales</taxon>
        <taxon>Hypocreaceae</taxon>
        <taxon>Trichoderma</taxon>
    </lineage>
</organism>
<dbReference type="GeneID" id="87919652"/>
<feature type="transmembrane region" description="Helical" evidence="1">
    <location>
        <begin position="195"/>
        <end position="216"/>
    </location>
</feature>
<keyword evidence="3" id="KW-1185">Reference proteome</keyword>
<sequence length="227" mass="24060">MIPPSTSPKMSSSLKNELSSSEFEVEAQSLQLQAQRQSNLGLINVVHGGRIALTVLALAAGITILGVSANSLMVYHQTYLPSDFYLPLWPSRFDLRPTAALVAGGVVVTVTNLVSLLFSKIQAGMQLRSLTGPHAIASLAAPAAAFIASLVAMSLFYAVNASSTVDNLQSWTCRWNNVPMTVQPHFGTLCKQNQAGVVLSVLLVPLEAAILAVAGYQAVLERQATKA</sequence>
<comment type="caution">
    <text evidence="2">The sequence shown here is derived from an EMBL/GenBank/DDBJ whole genome shotgun (WGS) entry which is preliminary data.</text>
</comment>
<dbReference type="PANTHER" id="PTHR42069">
    <property type="entry name" value="HYPHAL ANASTAMOSIS-8 PROTEIN"/>
    <property type="match status" value="1"/>
</dbReference>